<proteinExistence type="predicted"/>
<dbReference type="Proteomes" id="UP000198556">
    <property type="component" value="Unassembled WGS sequence"/>
</dbReference>
<evidence type="ECO:0000313" key="1">
    <source>
        <dbReference type="EMBL" id="SEQ76089.1"/>
    </source>
</evidence>
<protein>
    <submittedName>
        <fullName evidence="1">Uncharacterized protein</fullName>
    </submittedName>
</protein>
<dbReference type="RefSeq" id="WP_089746088.1">
    <property type="nucleotide sequence ID" value="NZ_FOGF01000006.1"/>
</dbReference>
<reference evidence="1 2" key="1">
    <citation type="submission" date="2016-10" db="EMBL/GenBank/DDBJ databases">
        <authorList>
            <person name="de Groot N.N."/>
        </authorList>
    </citation>
    <scope>NUCLEOTIDE SEQUENCE [LARGE SCALE GENOMIC DNA]</scope>
    <source>
        <strain evidence="1 2">DSM 15827</strain>
    </source>
</reference>
<keyword evidence="2" id="KW-1185">Reference proteome</keyword>
<dbReference type="EMBL" id="FOGF01000006">
    <property type="protein sequence ID" value="SEQ76089.1"/>
    <property type="molecule type" value="Genomic_DNA"/>
</dbReference>
<gene>
    <name evidence="1" type="ORF">SAMN05421767_10640</name>
</gene>
<accession>A0A1H9INJ0</accession>
<evidence type="ECO:0000313" key="2">
    <source>
        <dbReference type="Proteomes" id="UP000198556"/>
    </source>
</evidence>
<dbReference type="AlphaFoldDB" id="A0A1H9INJ0"/>
<dbReference type="STRING" id="137733.SAMN05421767_10640"/>
<organism evidence="1 2">
    <name type="scientific">Granulicatella balaenopterae</name>
    <dbReference type="NCBI Taxonomy" id="137733"/>
    <lineage>
        <taxon>Bacteria</taxon>
        <taxon>Bacillati</taxon>
        <taxon>Bacillota</taxon>
        <taxon>Bacilli</taxon>
        <taxon>Lactobacillales</taxon>
        <taxon>Carnobacteriaceae</taxon>
        <taxon>Granulicatella</taxon>
    </lineage>
</organism>
<sequence length="156" mass="19015">MNKVNNMIEKLKCIDRDNELQYDMALKEHAMSNYYYHMRKEQLSLNNSEWETIKDINEHLTVIHPRLIYFQGWNSIHRFPTKYRYEIHYILDLNRTAHLATLTRGGVRREQGWRMLQQVRDSGYSSFGLDEMNEFIDILETIERKILRTEEVREWS</sequence>
<name>A0A1H9INJ0_9LACT</name>